<dbReference type="AlphaFoldDB" id="A0A239VPY7"/>
<gene>
    <name evidence="7" type="primary">iap_2</name>
    <name evidence="7" type="ORF">SAMEA4475696_01869</name>
</gene>
<dbReference type="EC" id="3.4.-.-" evidence="7"/>
<dbReference type="SUPFAM" id="SSF54001">
    <property type="entry name" value="Cysteine proteinases"/>
    <property type="match status" value="1"/>
</dbReference>
<keyword evidence="8" id="KW-1185">Reference proteome</keyword>
<comment type="similarity">
    <text evidence="1">Belongs to the peptidase C40 family.</text>
</comment>
<dbReference type="InterPro" id="IPR038765">
    <property type="entry name" value="Papain-like_cys_pep_sf"/>
</dbReference>
<dbReference type="GO" id="GO:0006508">
    <property type="term" value="P:proteolysis"/>
    <property type="evidence" value="ECO:0007669"/>
    <property type="project" value="UniProtKB-KW"/>
</dbReference>
<evidence type="ECO:0000256" key="2">
    <source>
        <dbReference type="ARBA" id="ARBA00022670"/>
    </source>
</evidence>
<keyword evidence="5" id="KW-0732">Signal</keyword>
<dbReference type="RefSeq" id="WP_051277103.1">
    <property type="nucleotide sequence ID" value="NZ_JAAFNI010000001.1"/>
</dbReference>
<keyword evidence="2" id="KW-0645">Protease</keyword>
<dbReference type="InterPro" id="IPR051202">
    <property type="entry name" value="Peptidase_C40"/>
</dbReference>
<accession>A0A239VPY7</accession>
<organism evidence="7 8">
    <name type="scientific">Dermatophilus congolensis</name>
    <dbReference type="NCBI Taxonomy" id="1863"/>
    <lineage>
        <taxon>Bacteria</taxon>
        <taxon>Bacillati</taxon>
        <taxon>Actinomycetota</taxon>
        <taxon>Actinomycetes</taxon>
        <taxon>Micrococcales</taxon>
        <taxon>Dermatophilaceae</taxon>
        <taxon>Dermatophilus</taxon>
    </lineage>
</organism>
<evidence type="ECO:0000256" key="3">
    <source>
        <dbReference type="ARBA" id="ARBA00022801"/>
    </source>
</evidence>
<dbReference type="InterPro" id="IPR000064">
    <property type="entry name" value="NLP_P60_dom"/>
</dbReference>
<dbReference type="KEGG" id="dco:SAMEA4475696_1869"/>
<dbReference type="Gene3D" id="3.90.1720.10">
    <property type="entry name" value="endopeptidase domain like (from Nostoc punctiforme)"/>
    <property type="match status" value="1"/>
</dbReference>
<evidence type="ECO:0000313" key="8">
    <source>
        <dbReference type="Proteomes" id="UP000242637"/>
    </source>
</evidence>
<protein>
    <submittedName>
        <fullName evidence="7">Probable endopeptidase p60</fullName>
        <ecNumber evidence="7">3.4.-.-</ecNumber>
    </submittedName>
</protein>
<feature type="chain" id="PRO_5011290755" evidence="5">
    <location>
        <begin position="25"/>
        <end position="200"/>
    </location>
</feature>
<reference evidence="7 8" key="1">
    <citation type="submission" date="2017-06" db="EMBL/GenBank/DDBJ databases">
        <authorList>
            <consortium name="Pathogen Informatics"/>
        </authorList>
    </citation>
    <scope>NUCLEOTIDE SEQUENCE [LARGE SCALE GENOMIC DNA]</scope>
    <source>
        <strain evidence="7 8">NCTC13039</strain>
    </source>
</reference>
<dbReference type="Proteomes" id="UP000242637">
    <property type="component" value="Chromosome 1"/>
</dbReference>
<evidence type="ECO:0000256" key="1">
    <source>
        <dbReference type="ARBA" id="ARBA00007074"/>
    </source>
</evidence>
<dbReference type="EMBL" id="LT906453">
    <property type="protein sequence ID" value="SNV23684.1"/>
    <property type="molecule type" value="Genomic_DNA"/>
</dbReference>
<proteinExistence type="inferred from homology"/>
<feature type="signal peptide" evidence="5">
    <location>
        <begin position="1"/>
        <end position="24"/>
    </location>
</feature>
<dbReference type="GO" id="GO:0008234">
    <property type="term" value="F:cysteine-type peptidase activity"/>
    <property type="evidence" value="ECO:0007669"/>
    <property type="project" value="UniProtKB-KW"/>
</dbReference>
<evidence type="ECO:0000259" key="6">
    <source>
        <dbReference type="PROSITE" id="PS51935"/>
    </source>
</evidence>
<evidence type="ECO:0000256" key="4">
    <source>
        <dbReference type="ARBA" id="ARBA00022807"/>
    </source>
</evidence>
<name>A0A239VPY7_9MICO</name>
<keyword evidence="3 7" id="KW-0378">Hydrolase</keyword>
<keyword evidence="4" id="KW-0788">Thiol protease</keyword>
<dbReference type="GeneID" id="63460062"/>
<evidence type="ECO:0000313" key="7">
    <source>
        <dbReference type="EMBL" id="SNV23684.1"/>
    </source>
</evidence>
<sequence>MRHIFAAAAAALTSMSVIASPAHAAPGETSNTEETIPYAALALSSVNITRHAALATAQAYAQQAPQANWQQKASNANHLATAMKMPGISLRDRIIAIAKTQVGTPYLWGGSTPTGFDCSGFTQYVYKKAGLRLPRTAAEQQQALTPTSNPRPGDLVFYGRSAHHVGIYIADGLMLHAPHTGKNIAIAPIYGTPSGYGRLA</sequence>
<evidence type="ECO:0000256" key="5">
    <source>
        <dbReference type="SAM" id="SignalP"/>
    </source>
</evidence>
<dbReference type="PANTHER" id="PTHR47053">
    <property type="entry name" value="MUREIN DD-ENDOPEPTIDASE MEPH-RELATED"/>
    <property type="match status" value="1"/>
</dbReference>
<dbReference type="PROSITE" id="PS51935">
    <property type="entry name" value="NLPC_P60"/>
    <property type="match status" value="1"/>
</dbReference>
<dbReference type="PANTHER" id="PTHR47053:SF1">
    <property type="entry name" value="MUREIN DD-ENDOPEPTIDASE MEPH-RELATED"/>
    <property type="match status" value="1"/>
</dbReference>
<dbReference type="OrthoDB" id="9815778at2"/>
<feature type="domain" description="NlpC/P60" evidence="6">
    <location>
        <begin position="88"/>
        <end position="200"/>
    </location>
</feature>
<dbReference type="Pfam" id="PF00877">
    <property type="entry name" value="NLPC_P60"/>
    <property type="match status" value="1"/>
</dbReference>